<evidence type="ECO:0000259" key="1">
    <source>
        <dbReference type="Pfam" id="PF00485"/>
    </source>
</evidence>
<gene>
    <name evidence="2" type="ORF">LODBEIA_P15750</name>
</gene>
<accession>A0ABP0ZKF0</accession>
<dbReference type="InterPro" id="IPR027417">
    <property type="entry name" value="P-loop_NTPase"/>
</dbReference>
<sequence>MSQGATSKVVLVAFGGPSSSGKTTVATTLTSLLPHVTLVQLDDFYLTDSEIPIDATTGYQNWDCPQALDFDKFTSYLKALKNGTGESPVESVQSKDVDLSLSSSELETIESVIASQNDKFQGKHIVFVDGFMLFHDPEVIKLFDIKLFFHASFETLKKRRESRKGYTTVEGFWVDPPDYFEKIVWPAFVDSHKYLFKDEDMEGNLKPSSTSAEYKINDIANEESSTLFSLVNKSLDAIIEDL</sequence>
<dbReference type="PANTHER" id="PTHR10285">
    <property type="entry name" value="URIDINE KINASE"/>
    <property type="match status" value="1"/>
</dbReference>
<dbReference type="Proteomes" id="UP001497383">
    <property type="component" value="Chromosome 2"/>
</dbReference>
<protein>
    <recommendedName>
        <fullName evidence="1">Phosphoribulokinase/uridine kinase domain-containing protein</fullName>
    </recommendedName>
</protein>
<dbReference type="Pfam" id="PF00485">
    <property type="entry name" value="PRK"/>
    <property type="match status" value="1"/>
</dbReference>
<dbReference type="RefSeq" id="XP_066828513.1">
    <property type="nucleotide sequence ID" value="XM_066971478.1"/>
</dbReference>
<dbReference type="CDD" id="cd02024">
    <property type="entry name" value="NRK1"/>
    <property type="match status" value="1"/>
</dbReference>
<name>A0ABP0ZKF0_9ASCO</name>
<evidence type="ECO:0000313" key="2">
    <source>
        <dbReference type="EMBL" id="CAK9437191.1"/>
    </source>
</evidence>
<dbReference type="EMBL" id="OZ022406">
    <property type="protein sequence ID" value="CAK9437191.1"/>
    <property type="molecule type" value="Genomic_DNA"/>
</dbReference>
<feature type="domain" description="Phosphoribulokinase/uridine kinase" evidence="1">
    <location>
        <begin position="12"/>
        <end position="154"/>
    </location>
</feature>
<dbReference type="Gene3D" id="3.40.50.300">
    <property type="entry name" value="P-loop containing nucleotide triphosphate hydrolases"/>
    <property type="match status" value="1"/>
</dbReference>
<dbReference type="GeneID" id="92206771"/>
<dbReference type="InterPro" id="IPR006083">
    <property type="entry name" value="PRK/URK"/>
</dbReference>
<keyword evidence="3" id="KW-1185">Reference proteome</keyword>
<organism evidence="2 3">
    <name type="scientific">Lodderomyces beijingensis</name>
    <dbReference type="NCBI Taxonomy" id="1775926"/>
    <lineage>
        <taxon>Eukaryota</taxon>
        <taxon>Fungi</taxon>
        <taxon>Dikarya</taxon>
        <taxon>Ascomycota</taxon>
        <taxon>Saccharomycotina</taxon>
        <taxon>Pichiomycetes</taxon>
        <taxon>Debaryomycetaceae</taxon>
        <taxon>Candida/Lodderomyces clade</taxon>
        <taxon>Lodderomyces</taxon>
    </lineage>
</organism>
<proteinExistence type="predicted"/>
<reference evidence="2 3" key="1">
    <citation type="submission" date="2024-03" db="EMBL/GenBank/DDBJ databases">
        <authorList>
            <person name="Brejova B."/>
        </authorList>
    </citation>
    <scope>NUCLEOTIDE SEQUENCE [LARGE SCALE GENOMIC DNA]</scope>
    <source>
        <strain evidence="2 3">CBS 14171</strain>
    </source>
</reference>
<dbReference type="SUPFAM" id="SSF52540">
    <property type="entry name" value="P-loop containing nucleoside triphosphate hydrolases"/>
    <property type="match status" value="1"/>
</dbReference>
<evidence type="ECO:0000313" key="3">
    <source>
        <dbReference type="Proteomes" id="UP001497383"/>
    </source>
</evidence>